<dbReference type="InterPro" id="IPR013120">
    <property type="entry name" value="FAR_NAD-bd"/>
</dbReference>
<keyword evidence="7" id="KW-0045">Antibiotic biosynthesis</keyword>
<evidence type="ECO:0000256" key="10">
    <source>
        <dbReference type="PROSITE-ProRule" id="PRU01363"/>
    </source>
</evidence>
<dbReference type="SUPFAM" id="SSF52151">
    <property type="entry name" value="FabD/lysophospholipase-like"/>
    <property type="match status" value="1"/>
</dbReference>
<dbReference type="InterPro" id="IPR042104">
    <property type="entry name" value="PKS_dehydratase_sf"/>
</dbReference>
<dbReference type="PROSITE" id="PS50075">
    <property type="entry name" value="CARRIER"/>
    <property type="match status" value="1"/>
</dbReference>
<evidence type="ECO:0000256" key="3">
    <source>
        <dbReference type="ARBA" id="ARBA00022450"/>
    </source>
</evidence>
<dbReference type="InterPro" id="IPR054514">
    <property type="entry name" value="RhiE-like_linker"/>
</dbReference>
<evidence type="ECO:0000256" key="6">
    <source>
        <dbReference type="ARBA" id="ARBA00022737"/>
    </source>
</evidence>
<evidence type="ECO:0000259" key="13">
    <source>
        <dbReference type="PROSITE" id="PS52019"/>
    </source>
</evidence>
<evidence type="ECO:0000256" key="5">
    <source>
        <dbReference type="ARBA" id="ARBA00022679"/>
    </source>
</evidence>
<dbReference type="InterPro" id="IPR020841">
    <property type="entry name" value="PKS_Beta-ketoAc_synthase_dom"/>
</dbReference>
<keyword evidence="5" id="KW-0808">Transferase</keyword>
<dbReference type="Gene3D" id="3.40.366.10">
    <property type="entry name" value="Malonyl-Coenzyme A Acyl Carrier Protein, domain 2"/>
    <property type="match status" value="1"/>
</dbReference>
<dbReference type="Gene3D" id="3.40.50.720">
    <property type="entry name" value="NAD(P)-binding Rossmann-like Domain"/>
    <property type="match status" value="2"/>
</dbReference>
<evidence type="ECO:0000313" key="14">
    <source>
        <dbReference type="EMBL" id="GAA0252038.1"/>
    </source>
</evidence>
<dbReference type="SUPFAM" id="SSF47336">
    <property type="entry name" value="ACP-like"/>
    <property type="match status" value="1"/>
</dbReference>
<reference evidence="14 15" key="1">
    <citation type="journal article" date="2019" name="Int. J. Syst. Evol. Microbiol.">
        <title>The Global Catalogue of Microorganisms (GCM) 10K type strain sequencing project: providing services to taxonomists for standard genome sequencing and annotation.</title>
        <authorList>
            <consortium name="The Broad Institute Genomics Platform"/>
            <consortium name="The Broad Institute Genome Sequencing Center for Infectious Disease"/>
            <person name="Wu L."/>
            <person name="Ma J."/>
        </authorList>
    </citation>
    <scope>NUCLEOTIDE SEQUENCE [LARGE SCALE GENOMIC DNA]</scope>
    <source>
        <strain evidence="14 15">JCM 3380</strain>
    </source>
</reference>
<comment type="pathway">
    <text evidence="2">Antibiotic biosynthesis.</text>
</comment>
<dbReference type="PANTHER" id="PTHR43775">
    <property type="entry name" value="FATTY ACID SYNTHASE"/>
    <property type="match status" value="1"/>
</dbReference>
<dbReference type="SMART" id="SM00827">
    <property type="entry name" value="PKS_AT"/>
    <property type="match status" value="1"/>
</dbReference>
<keyword evidence="8" id="KW-0511">Multifunctional enzyme</keyword>
<dbReference type="Pfam" id="PF08990">
    <property type="entry name" value="Docking"/>
    <property type="match status" value="1"/>
</dbReference>
<evidence type="ECO:0000256" key="7">
    <source>
        <dbReference type="ARBA" id="ARBA00023194"/>
    </source>
</evidence>
<dbReference type="Pfam" id="PF07993">
    <property type="entry name" value="NAD_binding_4"/>
    <property type="match status" value="1"/>
</dbReference>
<dbReference type="CDD" id="cd00833">
    <property type="entry name" value="PKS"/>
    <property type="match status" value="1"/>
</dbReference>
<dbReference type="Pfam" id="PF22953">
    <property type="entry name" value="SpnB_Rossmann"/>
    <property type="match status" value="1"/>
</dbReference>
<dbReference type="InterPro" id="IPR006162">
    <property type="entry name" value="Ppantetheine_attach_site"/>
</dbReference>
<evidence type="ECO:0000256" key="8">
    <source>
        <dbReference type="ARBA" id="ARBA00023268"/>
    </source>
</evidence>
<dbReference type="PROSITE" id="PS00606">
    <property type="entry name" value="KS3_1"/>
    <property type="match status" value="1"/>
</dbReference>
<dbReference type="InterPro" id="IPR014031">
    <property type="entry name" value="Ketoacyl_synth_C"/>
</dbReference>
<protein>
    <submittedName>
        <fullName evidence="14">Uncharacterized protein</fullName>
    </submittedName>
</protein>
<evidence type="ECO:0000256" key="9">
    <source>
        <dbReference type="ARBA" id="ARBA00023315"/>
    </source>
</evidence>
<dbReference type="Pfam" id="PF22336">
    <property type="entry name" value="RhiE-like_linker"/>
    <property type="match status" value="1"/>
</dbReference>
<dbReference type="PROSITE" id="PS52019">
    <property type="entry name" value="PKS_MFAS_DH"/>
    <property type="match status" value="1"/>
</dbReference>
<dbReference type="InterPro" id="IPR036291">
    <property type="entry name" value="NAD(P)-bd_dom_sf"/>
</dbReference>
<evidence type="ECO:0000256" key="1">
    <source>
        <dbReference type="ARBA" id="ARBA00001957"/>
    </source>
</evidence>
<dbReference type="InterPro" id="IPR020806">
    <property type="entry name" value="PKS_PP-bd"/>
</dbReference>
<dbReference type="CDD" id="cd05235">
    <property type="entry name" value="SDR_e1"/>
    <property type="match status" value="1"/>
</dbReference>
<dbReference type="SMART" id="SM00823">
    <property type="entry name" value="PKS_PP"/>
    <property type="match status" value="1"/>
</dbReference>
<dbReference type="InterPro" id="IPR018201">
    <property type="entry name" value="Ketoacyl_synth_AS"/>
</dbReference>
<dbReference type="InterPro" id="IPR010080">
    <property type="entry name" value="Thioester_reductase-like_dom"/>
</dbReference>
<accession>A0ABN0UIU3</accession>
<dbReference type="InterPro" id="IPR020807">
    <property type="entry name" value="PKS_DH"/>
</dbReference>
<sequence length="1981" mass="207902">MSKPVSNPAATNEERLVDYLKWVTADLQQARRRIAELETPEPIAVVATACRYPGGVNSPDDLWRLVAQGGDGITPWPADRGWDTDRLYDPEPGVPGRSYTREGGFLDHATEFDAAFFGISPREALGMDPQQRVLLETAWELFERAGIDPAALKGSRTGVFAGVGEQSYLGLAGPEELEGFLMTGKLGSVASGRIAYAFGLEGPAVTVDTACSSSLVALHLAVRSLRSGESALAVAGGATVYGSPTGYVDFSRQRGLAPDGRCKSFAAAADGTGWSEGVGLLLLERLSDARRHGHPVLALVNGTAVNQDGASNGLTAPNGPAQERVIKAALEDARLSASDVDLVEAHGTGTRLGDPIEAQALLATYGRGRTTPLLLGSLKSNIGHSVAAAGVGGVIKVVEAMRHGVAPRTLHVDEPTPVVDWTSGSVQLLREAREWPVTGRPRRAAVSSFGVSGTNAHVVLEHVPEEPAPVVPHDGELPFLLSARSAEALREQASRLRDFVAGSDVPLVDVANTLATGRGALEHRGAVVAADREELLAALDAFDGGVTPQDGRVAFVFTGQGAQRARMGRDLHERHPVFAEAFDAACALLDPHLPTPLREVVFGSSDLLHETRYTQPALFAFEVALFRLLESWGVRPDYVAGHSLGELTAAHVAGVFSLEDACTLVAARARLIGDLPTGGAMVAVAAPPSEVEPLLSPAVGIAAVNGPAAVVVSGDEDAVLAVAAELRARGRKTKRLTVSHAFHSPRMDPALEPFREVAARITYHAPTIPVVSNVTGEPAGSELLRSPDYWVRHVRSAVRFADCVRALAKEGVTTFVEVGPDAVLTPMVRDTADTAVAVPLQPRSLVGALGALHGHGVAVDWAKFFAGRGRHVLLPTYPFQRQRFWVEHAESVDAGELGVEAAEHPLLGAAVPVAGADEVVFTGRVSLRSHPWLARHRVHGAVVLPSSALVELAIRAGDEVGLPRLAFLEVTAPVAVPERGDVQVQVRLAGGAVTVHTRVGGEWALHAKGVLAPARAVWSGDGEWTSLEPVDPGGFRLHPSLLDSALRAVGAGDAVGAWGAWDAVEWRDVELHAVGASAVRARRDGDGFLVADPAGGPVLSVGAVRLAEVGAEAVAGALLRPHDALLRVVWEPVELPPSDVQPRVVRWSPGGDLHERAAAALADLQAGEPFVAVTRGAVRDVVDVDGAALWGLARSAQSEQPGRVVLVDVDDDPSSEAVIPSVVAAGVPQAVVRKGVVHVPKLRRVSGGVATWGTTALVTGGTGTLGAAVARHLARNGVKTLVLTSRRGPDAPGAAELVAELSGLGARVRVVACDAADREQVRAAVGDLRLSAVVHTAGVTDDALLDALTPERLSTVLRPKADAAWHLHELTRDHDLSAFVLFSSIAGVIGGAGQGNYAAANAHLDGLAAHRAALGLPATSVAWGLWAEASGITAALGDVDRARIARAGFRPVETARGLAMLDAAVASGEPAVLGAPLDLAALRARPDQVPPLLRTLLPTTRPAARTGAPAPDLAGLSPAERRRAVDELVRREVAAVLGLSGEVPEKPFPDLGFDSLLSVELRNRVAAAANLTLPATVVFDHPTPGALAAFLAGASGDADVDYAVELADDVRPAAEVVTTVSAPDHVLLTGATGFLGAFLLRELLITSDATVHCLVRAEDAGEGLRRIEANLRWYRLWDGVDPARLRVVPGDLSAPRLGLSEEVFDSLARTVDAVYHAGATVNWLRPYAELRASNVGGTHEVLRLAARHRTVPVHHLSTTGVFAGAREPGVPLAVDDPTGPPTALPSGYLRSKWVAESLIGQARERGLPVQVYRVDLVSGDQVNGACQTRDFVWLTTKGLVQAGAVPADLDGSVPMVPVDYAAAAVVALSATSGGVFHVYNPGRASWREIVSRLRAHGFVLEELPREEWRRRVLADRDNALIPLLDAFELMVADNTGFYPLVDVSGTEEALAGTEIACPPITGSLVDTYIRFFAETGYYPAV</sequence>
<dbReference type="Pfam" id="PF02801">
    <property type="entry name" value="Ketoacyl-synt_C"/>
    <property type="match status" value="1"/>
</dbReference>
<dbReference type="SUPFAM" id="SSF51735">
    <property type="entry name" value="NAD(P)-binding Rossmann-fold domains"/>
    <property type="match status" value="3"/>
</dbReference>
<dbReference type="InterPro" id="IPR015083">
    <property type="entry name" value="NorB/c/GfsB-D-like_docking"/>
</dbReference>
<dbReference type="InterPro" id="IPR001227">
    <property type="entry name" value="Ac_transferase_dom_sf"/>
</dbReference>
<dbReference type="NCBIfam" id="TIGR01746">
    <property type="entry name" value="Thioester-redct"/>
    <property type="match status" value="1"/>
</dbReference>
<feature type="region of interest" description="N-terminal hotdog fold" evidence="10">
    <location>
        <begin position="904"/>
        <end position="1018"/>
    </location>
</feature>
<dbReference type="InterPro" id="IPR036736">
    <property type="entry name" value="ACP-like_sf"/>
</dbReference>
<dbReference type="SMART" id="SM01294">
    <property type="entry name" value="PKS_PP_betabranch"/>
    <property type="match status" value="1"/>
</dbReference>
<dbReference type="SMART" id="SM00825">
    <property type="entry name" value="PKS_KS"/>
    <property type="match status" value="1"/>
</dbReference>
<dbReference type="Pfam" id="PF08659">
    <property type="entry name" value="KR"/>
    <property type="match status" value="1"/>
</dbReference>
<dbReference type="Pfam" id="PF00109">
    <property type="entry name" value="ketoacyl-synt"/>
    <property type="match status" value="1"/>
</dbReference>
<dbReference type="InterPro" id="IPR055123">
    <property type="entry name" value="SpnB-like_Rossmann"/>
</dbReference>
<dbReference type="Pfam" id="PF00550">
    <property type="entry name" value="PP-binding"/>
    <property type="match status" value="1"/>
</dbReference>
<keyword evidence="6" id="KW-0677">Repeat</keyword>
<dbReference type="InterPro" id="IPR009081">
    <property type="entry name" value="PP-bd_ACP"/>
</dbReference>
<feature type="domain" description="Carrier" evidence="11">
    <location>
        <begin position="1520"/>
        <end position="1595"/>
    </location>
</feature>
<dbReference type="InterPro" id="IPR013968">
    <property type="entry name" value="PKS_KR"/>
</dbReference>
<dbReference type="InterPro" id="IPR014030">
    <property type="entry name" value="Ketoacyl_synth_N"/>
</dbReference>
<dbReference type="Gene3D" id="1.10.1200.10">
    <property type="entry name" value="ACP-like"/>
    <property type="match status" value="1"/>
</dbReference>
<dbReference type="Gene3D" id="3.30.70.3290">
    <property type="match status" value="1"/>
</dbReference>
<dbReference type="SMART" id="SM00826">
    <property type="entry name" value="PKS_DH"/>
    <property type="match status" value="1"/>
</dbReference>
<dbReference type="InterPro" id="IPR014043">
    <property type="entry name" value="Acyl_transferase_dom"/>
</dbReference>
<evidence type="ECO:0000259" key="11">
    <source>
        <dbReference type="PROSITE" id="PS50075"/>
    </source>
</evidence>
<dbReference type="EMBL" id="BAAABU010000020">
    <property type="protein sequence ID" value="GAA0252038.1"/>
    <property type="molecule type" value="Genomic_DNA"/>
</dbReference>
<comment type="caution">
    <text evidence="14">The sequence shown here is derived from an EMBL/GenBank/DDBJ whole genome shotgun (WGS) entry which is preliminary data.</text>
</comment>
<evidence type="ECO:0000256" key="4">
    <source>
        <dbReference type="ARBA" id="ARBA00022553"/>
    </source>
</evidence>
<dbReference type="PANTHER" id="PTHR43775:SF51">
    <property type="entry name" value="INACTIVE PHENOLPHTHIOCEROL SYNTHESIS POLYKETIDE SYNTHASE TYPE I PKS1-RELATED"/>
    <property type="match status" value="1"/>
</dbReference>
<keyword evidence="4" id="KW-0597">Phosphoprotein</keyword>
<keyword evidence="9" id="KW-0012">Acyltransferase</keyword>
<comment type="caution">
    <text evidence="10">Lacks conserved residue(s) required for the propagation of feature annotation.</text>
</comment>
<evidence type="ECO:0000259" key="12">
    <source>
        <dbReference type="PROSITE" id="PS52004"/>
    </source>
</evidence>
<comment type="cofactor">
    <cofactor evidence="1">
        <name>pantetheine 4'-phosphate</name>
        <dbReference type="ChEBI" id="CHEBI:47942"/>
    </cofactor>
</comment>
<dbReference type="InterPro" id="IPR049552">
    <property type="entry name" value="PKS_DH_N"/>
</dbReference>
<feature type="region of interest" description="C-terminal hotdog fold" evidence="10">
    <location>
        <begin position="1034"/>
        <end position="1198"/>
    </location>
</feature>
<dbReference type="Pfam" id="PF21089">
    <property type="entry name" value="PKS_DH_N"/>
    <property type="match status" value="1"/>
</dbReference>
<keyword evidence="3" id="KW-0596">Phosphopantetheine</keyword>
<evidence type="ECO:0000256" key="2">
    <source>
        <dbReference type="ARBA" id="ARBA00004792"/>
    </source>
</evidence>
<dbReference type="Gene3D" id="3.10.129.110">
    <property type="entry name" value="Polyketide synthase dehydratase"/>
    <property type="match status" value="1"/>
</dbReference>
<keyword evidence="15" id="KW-1185">Reference proteome</keyword>
<gene>
    <name evidence="14" type="ORF">GCM10010492_60640</name>
</gene>
<dbReference type="InterPro" id="IPR016035">
    <property type="entry name" value="Acyl_Trfase/lysoPLipase"/>
</dbReference>
<dbReference type="SMART" id="SM00822">
    <property type="entry name" value="PKS_KR"/>
    <property type="match status" value="1"/>
</dbReference>
<organism evidence="14 15">
    <name type="scientific">Saccharothrix mutabilis subsp. mutabilis</name>
    <dbReference type="NCBI Taxonomy" id="66855"/>
    <lineage>
        <taxon>Bacteria</taxon>
        <taxon>Bacillati</taxon>
        <taxon>Actinomycetota</taxon>
        <taxon>Actinomycetes</taxon>
        <taxon>Pseudonocardiales</taxon>
        <taxon>Pseudonocardiaceae</taxon>
        <taxon>Saccharothrix</taxon>
    </lineage>
</organism>
<dbReference type="InterPro" id="IPR016036">
    <property type="entry name" value="Malonyl_transacylase_ACP-bd"/>
</dbReference>
<dbReference type="InterPro" id="IPR016039">
    <property type="entry name" value="Thiolase-like"/>
</dbReference>
<dbReference type="SUPFAM" id="SSF55048">
    <property type="entry name" value="Probable ACP-binding domain of malonyl-CoA ACP transacylase"/>
    <property type="match status" value="1"/>
</dbReference>
<dbReference type="PROSITE" id="PS52004">
    <property type="entry name" value="KS3_2"/>
    <property type="match status" value="1"/>
</dbReference>
<dbReference type="CDD" id="cd08956">
    <property type="entry name" value="KR_3_FAS_SDR_x"/>
    <property type="match status" value="1"/>
</dbReference>
<feature type="domain" description="Ketosynthase family 3 (KS3)" evidence="12">
    <location>
        <begin position="40"/>
        <end position="462"/>
    </location>
</feature>
<dbReference type="Gene3D" id="3.40.47.10">
    <property type="match status" value="1"/>
</dbReference>
<feature type="domain" description="PKS/mFAS DH" evidence="13">
    <location>
        <begin position="904"/>
        <end position="1198"/>
    </location>
</feature>
<evidence type="ECO:0000313" key="15">
    <source>
        <dbReference type="Proteomes" id="UP001500416"/>
    </source>
</evidence>
<dbReference type="Pfam" id="PF00698">
    <property type="entry name" value="Acyl_transf_1"/>
    <property type="match status" value="1"/>
</dbReference>
<proteinExistence type="predicted"/>
<name>A0ABN0UIU3_9PSEU</name>
<dbReference type="InterPro" id="IPR057326">
    <property type="entry name" value="KR_dom"/>
</dbReference>
<dbReference type="InterPro" id="IPR049900">
    <property type="entry name" value="PKS_mFAS_DH"/>
</dbReference>
<dbReference type="PROSITE" id="PS00012">
    <property type="entry name" value="PHOSPHOPANTETHEINE"/>
    <property type="match status" value="1"/>
</dbReference>
<dbReference type="InterPro" id="IPR050091">
    <property type="entry name" value="PKS_NRPS_Biosynth_Enz"/>
</dbReference>
<dbReference type="Proteomes" id="UP001500416">
    <property type="component" value="Unassembled WGS sequence"/>
</dbReference>
<dbReference type="SUPFAM" id="SSF53901">
    <property type="entry name" value="Thiolase-like"/>
    <property type="match status" value="1"/>
</dbReference>